<dbReference type="EMBL" id="PP511554">
    <property type="protein sequence ID" value="XCD05394.1"/>
    <property type="molecule type" value="Genomic_DNA"/>
</dbReference>
<sequence>MSFFSGILGGIGSGMNQITGAAELQRNAQEFQERMSNTAHQREVADLKAAGLNPNLSALNGNKGASTPNGISSGGSGNPFDLMSNIMGTIGAWRQQSANAESARAVARNTSANAEATELDNTIKRAFVGNLTPEEMKAIGASFYKDSLPAQGVAARNAAQDVVDYVGNQLSPEFKGAIKSLEEAPEKAKKFFESLPDKGANAWKTVKEWVKEKYHTARGMKK</sequence>
<dbReference type="EMBL" id="PP511736">
    <property type="protein sequence ID" value="XCD06986.1"/>
    <property type="molecule type" value="Genomic_DNA"/>
</dbReference>
<name>A0AAU8B7T7_9VIRU</name>
<reference evidence="2" key="1">
    <citation type="submission" date="2024-03" db="EMBL/GenBank/DDBJ databases">
        <title>Diverse circular DNA viruses in blood, oral, and fecal samples of captive lemurs.</title>
        <authorList>
            <person name="Paietta E.N."/>
            <person name="Kraberger S."/>
            <person name="Lund M.C."/>
            <person name="Custer J.M."/>
            <person name="Vargas K.M."/>
            <person name="Ehmke E.E."/>
            <person name="Yoder A.D."/>
            <person name="Varsani A."/>
        </authorList>
    </citation>
    <scope>NUCLEOTIDE SEQUENCE</scope>
    <source>
        <strain evidence="1">Duke_24FS_81</strain>
        <strain evidence="2">Duke_26_65</strain>
    </source>
</reference>
<accession>A0AAU8B7T7</accession>
<evidence type="ECO:0000313" key="2">
    <source>
        <dbReference type="EMBL" id="XCD06986.1"/>
    </source>
</evidence>
<proteinExistence type="predicted"/>
<protein>
    <submittedName>
        <fullName evidence="2">DNA pilot protein</fullName>
    </submittedName>
</protein>
<evidence type="ECO:0000313" key="1">
    <source>
        <dbReference type="EMBL" id="XCD05394.1"/>
    </source>
</evidence>
<organism evidence="2">
    <name type="scientific">Dulem virus 165</name>
    <dbReference type="NCBI Taxonomy" id="3145642"/>
    <lineage>
        <taxon>Viruses</taxon>
        <taxon>Monodnaviria</taxon>
        <taxon>Sangervirae</taxon>
        <taxon>Phixviricota</taxon>
        <taxon>Malgrandaviricetes</taxon>
        <taxon>Petitvirales</taxon>
        <taxon>Microviridae</taxon>
        <taxon>Microvirus</taxon>
    </lineage>
</organism>